<dbReference type="InterPro" id="IPR051015">
    <property type="entry name" value="EvgA-like"/>
</dbReference>
<feature type="modified residue" description="4-aspartylphosphate" evidence="1">
    <location>
        <position position="56"/>
    </location>
</feature>
<dbReference type="InterPro" id="IPR011006">
    <property type="entry name" value="CheY-like_superfamily"/>
</dbReference>
<feature type="domain" description="Response regulatory" evidence="2">
    <location>
        <begin position="5"/>
        <end position="120"/>
    </location>
</feature>
<protein>
    <submittedName>
        <fullName evidence="3">Response regulator receiver domain-containing protein</fullName>
    </submittedName>
</protein>
<dbReference type="Pfam" id="PF00072">
    <property type="entry name" value="Response_reg"/>
    <property type="match status" value="1"/>
</dbReference>
<dbReference type="RefSeq" id="WP_170185570.1">
    <property type="nucleotide sequence ID" value="NZ_BAAAPR010000013.1"/>
</dbReference>
<gene>
    <name evidence="3" type="ORF">FB458_1035</name>
</gene>
<dbReference type="Proteomes" id="UP000317893">
    <property type="component" value="Unassembled WGS sequence"/>
</dbReference>
<reference evidence="3 4" key="1">
    <citation type="submission" date="2019-06" db="EMBL/GenBank/DDBJ databases">
        <title>Sequencing the genomes of 1000 actinobacteria strains.</title>
        <authorList>
            <person name="Klenk H.-P."/>
        </authorList>
    </citation>
    <scope>NUCLEOTIDE SEQUENCE [LARGE SCALE GENOMIC DNA]</scope>
    <source>
        <strain evidence="3 4">DSM 18607</strain>
    </source>
</reference>
<dbReference type="CDD" id="cd17535">
    <property type="entry name" value="REC_NarL-like"/>
    <property type="match status" value="1"/>
</dbReference>
<name>A0A542DXZ6_9MICO</name>
<dbReference type="AlphaFoldDB" id="A0A542DXZ6"/>
<dbReference type="InterPro" id="IPR001789">
    <property type="entry name" value="Sig_transdc_resp-reg_receiver"/>
</dbReference>
<dbReference type="SUPFAM" id="SSF52172">
    <property type="entry name" value="CheY-like"/>
    <property type="match status" value="1"/>
</dbReference>
<dbReference type="InterPro" id="IPR058245">
    <property type="entry name" value="NreC/VraR/RcsB-like_REC"/>
</dbReference>
<dbReference type="PROSITE" id="PS50110">
    <property type="entry name" value="RESPONSE_REGULATORY"/>
    <property type="match status" value="1"/>
</dbReference>
<proteinExistence type="predicted"/>
<evidence type="ECO:0000256" key="1">
    <source>
        <dbReference type="PROSITE-ProRule" id="PRU00169"/>
    </source>
</evidence>
<dbReference type="EMBL" id="VFMN01000001">
    <property type="protein sequence ID" value="TQJ07963.1"/>
    <property type="molecule type" value="Genomic_DNA"/>
</dbReference>
<keyword evidence="4" id="KW-1185">Reference proteome</keyword>
<dbReference type="PANTHER" id="PTHR45566">
    <property type="entry name" value="HTH-TYPE TRANSCRIPTIONAL REGULATOR YHJB-RELATED"/>
    <property type="match status" value="1"/>
</dbReference>
<evidence type="ECO:0000313" key="4">
    <source>
        <dbReference type="Proteomes" id="UP000317893"/>
    </source>
</evidence>
<organism evidence="3 4">
    <name type="scientific">Lapillicoccus jejuensis</name>
    <dbReference type="NCBI Taxonomy" id="402171"/>
    <lineage>
        <taxon>Bacteria</taxon>
        <taxon>Bacillati</taxon>
        <taxon>Actinomycetota</taxon>
        <taxon>Actinomycetes</taxon>
        <taxon>Micrococcales</taxon>
        <taxon>Intrasporangiaceae</taxon>
        <taxon>Lapillicoccus</taxon>
    </lineage>
</organism>
<sequence>MRQTRVVIADDNRAMRDALADVLRSTGDFEVVAELADGHGLVPSVQETGATLVVLDVAMDAGGQVGAAALQALSPAPVVVAVTATDDHETVVGLLEAGVTGYFVKGTLGDGFVDDLLRCARGEVILALPHAGRALQQALAR</sequence>
<dbReference type="PANTHER" id="PTHR45566:SF2">
    <property type="entry name" value="NARL SUBFAMILY"/>
    <property type="match status" value="1"/>
</dbReference>
<dbReference type="SMART" id="SM00448">
    <property type="entry name" value="REC"/>
    <property type="match status" value="1"/>
</dbReference>
<keyword evidence="1" id="KW-0597">Phosphoprotein</keyword>
<evidence type="ECO:0000259" key="2">
    <source>
        <dbReference type="PROSITE" id="PS50110"/>
    </source>
</evidence>
<dbReference type="Gene3D" id="3.40.50.2300">
    <property type="match status" value="1"/>
</dbReference>
<dbReference type="GO" id="GO:0000160">
    <property type="term" value="P:phosphorelay signal transduction system"/>
    <property type="evidence" value="ECO:0007669"/>
    <property type="project" value="InterPro"/>
</dbReference>
<comment type="caution">
    <text evidence="3">The sequence shown here is derived from an EMBL/GenBank/DDBJ whole genome shotgun (WGS) entry which is preliminary data.</text>
</comment>
<evidence type="ECO:0000313" key="3">
    <source>
        <dbReference type="EMBL" id="TQJ07963.1"/>
    </source>
</evidence>
<accession>A0A542DXZ6</accession>